<evidence type="ECO:0000313" key="3">
    <source>
        <dbReference type="Proteomes" id="UP001243330"/>
    </source>
</evidence>
<comment type="caution">
    <text evidence="2">The sequence shown here is derived from an EMBL/GenBank/DDBJ whole genome shotgun (WGS) entry which is preliminary data.</text>
</comment>
<dbReference type="AlphaFoldDB" id="A0AAD9EFD5"/>
<protein>
    <submittedName>
        <fullName evidence="2">Uncharacterized protein</fullName>
    </submittedName>
</protein>
<feature type="region of interest" description="Disordered" evidence="1">
    <location>
        <begin position="1"/>
        <end position="45"/>
    </location>
</feature>
<reference evidence="2" key="1">
    <citation type="submission" date="2023-01" db="EMBL/GenBank/DDBJ databases">
        <title>Colletotrichum chrysophilum M932 genome sequence.</title>
        <authorList>
            <person name="Baroncelli R."/>
        </authorList>
    </citation>
    <scope>NUCLEOTIDE SEQUENCE</scope>
    <source>
        <strain evidence="2">M932</strain>
    </source>
</reference>
<gene>
    <name evidence="2" type="ORF">CCHR01_10864</name>
</gene>
<sequence>MRRRSSGEEEDEEEKSRPVDRARADQHSEVELEGGAESAERDKEKRLLLLRTAACKPMDVDSNPREEAGQVRQTTRDGRIGEMIDVDGLRSGGAVMLCSEGRMRHDATAAAEQHPMQTAASTFT</sequence>
<evidence type="ECO:0000256" key="1">
    <source>
        <dbReference type="SAM" id="MobiDB-lite"/>
    </source>
</evidence>
<keyword evidence="3" id="KW-1185">Reference proteome</keyword>
<feature type="compositionally biased region" description="Basic and acidic residues" evidence="1">
    <location>
        <begin position="14"/>
        <end position="30"/>
    </location>
</feature>
<feature type="region of interest" description="Disordered" evidence="1">
    <location>
        <begin position="58"/>
        <end position="77"/>
    </location>
</feature>
<dbReference type="Proteomes" id="UP001243330">
    <property type="component" value="Unassembled WGS sequence"/>
</dbReference>
<dbReference type="EMBL" id="JAQOWY010000233">
    <property type="protein sequence ID" value="KAK1846525.1"/>
    <property type="molecule type" value="Genomic_DNA"/>
</dbReference>
<evidence type="ECO:0000313" key="2">
    <source>
        <dbReference type="EMBL" id="KAK1846525.1"/>
    </source>
</evidence>
<proteinExistence type="predicted"/>
<accession>A0AAD9EFD5</accession>
<organism evidence="2 3">
    <name type="scientific">Colletotrichum chrysophilum</name>
    <dbReference type="NCBI Taxonomy" id="1836956"/>
    <lineage>
        <taxon>Eukaryota</taxon>
        <taxon>Fungi</taxon>
        <taxon>Dikarya</taxon>
        <taxon>Ascomycota</taxon>
        <taxon>Pezizomycotina</taxon>
        <taxon>Sordariomycetes</taxon>
        <taxon>Hypocreomycetidae</taxon>
        <taxon>Glomerellales</taxon>
        <taxon>Glomerellaceae</taxon>
        <taxon>Colletotrichum</taxon>
        <taxon>Colletotrichum gloeosporioides species complex</taxon>
    </lineage>
</organism>
<name>A0AAD9EFD5_9PEZI</name>